<protein>
    <recommendedName>
        <fullName evidence="1">DSBA-like thioredoxin domain-containing protein</fullName>
    </recommendedName>
</protein>
<name>A0A2S8H8L0_9PSED</name>
<proteinExistence type="predicted"/>
<sequence length="52" mass="6218">MRADFVCPWCWIAKRRFKAALEQFEHKHLVEINLRAYRLAPGQVSEPFKENS</sequence>
<evidence type="ECO:0000313" key="2">
    <source>
        <dbReference type="EMBL" id="PQO98835.1"/>
    </source>
</evidence>
<evidence type="ECO:0000259" key="1">
    <source>
        <dbReference type="Pfam" id="PF01323"/>
    </source>
</evidence>
<comment type="caution">
    <text evidence="2">The sequence shown here is derived from an EMBL/GenBank/DDBJ whole genome shotgun (WGS) entry which is preliminary data.</text>
</comment>
<organism evidence="2 3">
    <name type="scientific">Pseudomonas frederiksbergensis</name>
    <dbReference type="NCBI Taxonomy" id="104087"/>
    <lineage>
        <taxon>Bacteria</taxon>
        <taxon>Pseudomonadati</taxon>
        <taxon>Pseudomonadota</taxon>
        <taxon>Gammaproteobacteria</taxon>
        <taxon>Pseudomonadales</taxon>
        <taxon>Pseudomonadaceae</taxon>
        <taxon>Pseudomonas</taxon>
    </lineage>
</organism>
<dbReference type="Pfam" id="PF01323">
    <property type="entry name" value="DSBA"/>
    <property type="match status" value="1"/>
</dbReference>
<dbReference type="InterPro" id="IPR036249">
    <property type="entry name" value="Thioredoxin-like_sf"/>
</dbReference>
<dbReference type="Gene3D" id="3.40.30.10">
    <property type="entry name" value="Glutaredoxin"/>
    <property type="match status" value="1"/>
</dbReference>
<feature type="domain" description="DSBA-like thioredoxin" evidence="1">
    <location>
        <begin position="4"/>
        <end position="45"/>
    </location>
</feature>
<dbReference type="Proteomes" id="UP000239687">
    <property type="component" value="Unassembled WGS sequence"/>
</dbReference>
<dbReference type="RefSeq" id="WP_105347569.1">
    <property type="nucleotide sequence ID" value="NZ_PUIN01000018.1"/>
</dbReference>
<dbReference type="SUPFAM" id="SSF52833">
    <property type="entry name" value="Thioredoxin-like"/>
    <property type="match status" value="1"/>
</dbReference>
<dbReference type="GO" id="GO:0016491">
    <property type="term" value="F:oxidoreductase activity"/>
    <property type="evidence" value="ECO:0007669"/>
    <property type="project" value="InterPro"/>
</dbReference>
<gene>
    <name evidence="2" type="ORF">C5612_26890</name>
</gene>
<reference evidence="2 3" key="1">
    <citation type="submission" date="2018-02" db="EMBL/GenBank/DDBJ databases">
        <title>Draft genome sequencing of Pseudomonas frederiksbergensis 11-D3.</title>
        <authorList>
            <person name="Zheng B.-X."/>
        </authorList>
    </citation>
    <scope>NUCLEOTIDE SEQUENCE [LARGE SCALE GENOMIC DNA]</scope>
    <source>
        <strain evidence="2 3">11-D3</strain>
    </source>
</reference>
<dbReference type="AlphaFoldDB" id="A0A2S8H8L0"/>
<dbReference type="InterPro" id="IPR001853">
    <property type="entry name" value="DSBA-like_thioredoxin_dom"/>
</dbReference>
<accession>A0A2S8H8L0</accession>
<evidence type="ECO:0000313" key="3">
    <source>
        <dbReference type="Proteomes" id="UP000239687"/>
    </source>
</evidence>
<dbReference type="EMBL" id="PUIN01000018">
    <property type="protein sequence ID" value="PQO98835.1"/>
    <property type="molecule type" value="Genomic_DNA"/>
</dbReference>